<dbReference type="OrthoDB" id="9786919at2"/>
<dbReference type="InterPro" id="IPR003594">
    <property type="entry name" value="HATPase_dom"/>
</dbReference>
<feature type="transmembrane region" description="Helical" evidence="9">
    <location>
        <begin position="21"/>
        <end position="43"/>
    </location>
</feature>
<evidence type="ECO:0000313" key="11">
    <source>
        <dbReference type="EMBL" id="SEO51343.1"/>
    </source>
</evidence>
<dbReference type="InterPro" id="IPR003661">
    <property type="entry name" value="HisK_dim/P_dom"/>
</dbReference>
<dbReference type="InterPro" id="IPR004358">
    <property type="entry name" value="Sig_transdc_His_kin-like_C"/>
</dbReference>
<dbReference type="CDD" id="cd00082">
    <property type="entry name" value="HisKA"/>
    <property type="match status" value="1"/>
</dbReference>
<dbReference type="Pfam" id="PF00512">
    <property type="entry name" value="HisKA"/>
    <property type="match status" value="1"/>
</dbReference>
<feature type="domain" description="Histidine kinase" evidence="10">
    <location>
        <begin position="286"/>
        <end position="502"/>
    </location>
</feature>
<dbReference type="CDD" id="cd00075">
    <property type="entry name" value="HATPase"/>
    <property type="match status" value="1"/>
</dbReference>
<dbReference type="PATRIC" id="fig|79604.3.peg.1594"/>
<dbReference type="EC" id="2.7.13.3" evidence="3"/>
<keyword evidence="6 11" id="KW-0418">Kinase</keyword>
<dbReference type="RefSeq" id="WP_066663656.1">
    <property type="nucleotide sequence ID" value="NZ_CP011402.1"/>
</dbReference>
<evidence type="ECO:0000256" key="4">
    <source>
        <dbReference type="ARBA" id="ARBA00022553"/>
    </source>
</evidence>
<dbReference type="SMART" id="SM00388">
    <property type="entry name" value="HisKA"/>
    <property type="match status" value="1"/>
</dbReference>
<dbReference type="SMART" id="SM00387">
    <property type="entry name" value="HATPase_c"/>
    <property type="match status" value="1"/>
</dbReference>
<organism evidence="11 12">
    <name type="scientific">Denitrobacterium detoxificans</name>
    <dbReference type="NCBI Taxonomy" id="79604"/>
    <lineage>
        <taxon>Bacteria</taxon>
        <taxon>Bacillati</taxon>
        <taxon>Actinomycetota</taxon>
        <taxon>Coriobacteriia</taxon>
        <taxon>Eggerthellales</taxon>
        <taxon>Eggerthellaceae</taxon>
        <taxon>Denitrobacterium</taxon>
    </lineage>
</organism>
<feature type="transmembrane region" description="Helical" evidence="9">
    <location>
        <begin position="247"/>
        <end position="270"/>
    </location>
</feature>
<evidence type="ECO:0000256" key="6">
    <source>
        <dbReference type="ARBA" id="ARBA00022777"/>
    </source>
</evidence>
<dbReference type="Gene3D" id="1.10.287.130">
    <property type="match status" value="1"/>
</dbReference>
<keyword evidence="7" id="KW-0902">Two-component regulatory system</keyword>
<dbReference type="Gene3D" id="3.30.565.10">
    <property type="entry name" value="Histidine kinase-like ATPase, C-terminal domain"/>
    <property type="match status" value="1"/>
</dbReference>
<evidence type="ECO:0000256" key="8">
    <source>
        <dbReference type="SAM" id="MobiDB-lite"/>
    </source>
</evidence>
<evidence type="ECO:0000256" key="9">
    <source>
        <dbReference type="SAM" id="Phobius"/>
    </source>
</evidence>
<gene>
    <name evidence="11" type="ORF">SAMN02910314_00407</name>
</gene>
<dbReference type="InterPro" id="IPR036097">
    <property type="entry name" value="HisK_dim/P_sf"/>
</dbReference>
<dbReference type="Pfam" id="PF02518">
    <property type="entry name" value="HATPase_c"/>
    <property type="match status" value="1"/>
</dbReference>
<evidence type="ECO:0000256" key="5">
    <source>
        <dbReference type="ARBA" id="ARBA00022679"/>
    </source>
</evidence>
<dbReference type="InterPro" id="IPR005467">
    <property type="entry name" value="His_kinase_dom"/>
</dbReference>
<dbReference type="GO" id="GO:0000155">
    <property type="term" value="F:phosphorelay sensor kinase activity"/>
    <property type="evidence" value="ECO:0007669"/>
    <property type="project" value="InterPro"/>
</dbReference>
<keyword evidence="4" id="KW-0597">Phosphoprotein</keyword>
<comment type="catalytic activity">
    <reaction evidence="1">
        <text>ATP + protein L-histidine = ADP + protein N-phospho-L-histidine.</text>
        <dbReference type="EC" id="2.7.13.3"/>
    </reaction>
</comment>
<dbReference type="SUPFAM" id="SSF55874">
    <property type="entry name" value="ATPase domain of HSP90 chaperone/DNA topoisomerase II/histidine kinase"/>
    <property type="match status" value="1"/>
</dbReference>
<keyword evidence="5" id="KW-0808">Transferase</keyword>
<dbReference type="PROSITE" id="PS50109">
    <property type="entry name" value="HIS_KIN"/>
    <property type="match status" value="1"/>
</dbReference>
<dbReference type="PANTHER" id="PTHR43711">
    <property type="entry name" value="TWO-COMPONENT HISTIDINE KINASE"/>
    <property type="match status" value="1"/>
</dbReference>
<dbReference type="GO" id="GO:0005886">
    <property type="term" value="C:plasma membrane"/>
    <property type="evidence" value="ECO:0007669"/>
    <property type="project" value="UniProtKB-SubCell"/>
</dbReference>
<evidence type="ECO:0000256" key="1">
    <source>
        <dbReference type="ARBA" id="ARBA00000085"/>
    </source>
</evidence>
<dbReference type="SUPFAM" id="SSF47384">
    <property type="entry name" value="Homodimeric domain of signal transducing histidine kinase"/>
    <property type="match status" value="1"/>
</dbReference>
<evidence type="ECO:0000259" key="10">
    <source>
        <dbReference type="PROSITE" id="PS50109"/>
    </source>
</evidence>
<feature type="region of interest" description="Disordered" evidence="8">
    <location>
        <begin position="68"/>
        <end position="155"/>
    </location>
</feature>
<sequence>MVKTHKKRKGNTAFEGFRRKFVVTNMAFVLVVLVAVLSAVGVANYSQRVSEVYDSLQHRVSIDVAQSKAGNSAGGTTNWGSVPPAGVEPINADNTSVSAGNVGEGTPSEQTLENSSEADSGQSAQSGNATEGDASQQPSGAEFVDGNQMGRDGMGSQMVATSSFSIDAESGEVTAISDTLGMDSDVLASAASVAQDALAASGESMTQGHADGLGYYYRIEKTESGYMLAFASDTYVSQGTLSLLGPFLLAGLGALAAFFVVSVLLSNWAVRPVERAWRQQQQFIADASHELKTPLTVIIANDSILASQPDATVASQMQWIESTETEARLMQGLVNDMLYLAQMEDGEREHVLSRLDFSDVVQNVALQFESVAFERGVLIESSIVPNMEVKGDQMRLMRMVATLVDNACKYTESNGSVRVTLEKRSQVCRLSVHNSGTPIAPDDLPHLFDRFYRADKARTSGKGGYGLGLSIAKSIAEDHGGTIRVASSAAEGTTFTVELPLA</sequence>
<accession>A0A172RZ80</accession>
<dbReference type="STRING" id="79604.AAY81_07935"/>
<evidence type="ECO:0000313" key="12">
    <source>
        <dbReference type="Proteomes" id="UP000182975"/>
    </source>
</evidence>
<dbReference type="PRINTS" id="PR00344">
    <property type="entry name" value="BCTRLSENSOR"/>
</dbReference>
<dbReference type="KEGG" id="ddt:AAY81_07935"/>
<keyword evidence="9" id="KW-0812">Transmembrane</keyword>
<keyword evidence="9" id="KW-0472">Membrane</keyword>
<feature type="compositionally biased region" description="Polar residues" evidence="8">
    <location>
        <begin position="68"/>
        <end position="80"/>
    </location>
</feature>
<keyword evidence="9" id="KW-1133">Transmembrane helix</keyword>
<dbReference type="InterPro" id="IPR050736">
    <property type="entry name" value="Sensor_HK_Regulatory"/>
</dbReference>
<dbReference type="AlphaFoldDB" id="A0A172RZ80"/>
<evidence type="ECO:0000256" key="3">
    <source>
        <dbReference type="ARBA" id="ARBA00012438"/>
    </source>
</evidence>
<dbReference type="EMBL" id="FOEC01000002">
    <property type="protein sequence ID" value="SEO51343.1"/>
    <property type="molecule type" value="Genomic_DNA"/>
</dbReference>
<dbReference type="Proteomes" id="UP000182975">
    <property type="component" value="Unassembled WGS sequence"/>
</dbReference>
<feature type="compositionally biased region" description="Polar residues" evidence="8">
    <location>
        <begin position="107"/>
        <end position="139"/>
    </location>
</feature>
<dbReference type="InterPro" id="IPR036890">
    <property type="entry name" value="HATPase_C_sf"/>
</dbReference>
<evidence type="ECO:0000256" key="7">
    <source>
        <dbReference type="ARBA" id="ARBA00023012"/>
    </source>
</evidence>
<evidence type="ECO:0000256" key="2">
    <source>
        <dbReference type="ARBA" id="ARBA00004236"/>
    </source>
</evidence>
<name>A0A172RZ80_9ACTN</name>
<protein>
    <recommendedName>
        <fullName evidence="3">histidine kinase</fullName>
        <ecNumber evidence="3">2.7.13.3</ecNumber>
    </recommendedName>
</protein>
<dbReference type="FunFam" id="3.30.565.10:FF:000006">
    <property type="entry name" value="Sensor histidine kinase WalK"/>
    <property type="match status" value="1"/>
</dbReference>
<proteinExistence type="predicted"/>
<comment type="subcellular location">
    <subcellularLocation>
        <location evidence="2">Cell membrane</location>
    </subcellularLocation>
</comment>
<keyword evidence="12" id="KW-1185">Reference proteome</keyword>
<reference evidence="12" key="1">
    <citation type="submission" date="2016-10" db="EMBL/GenBank/DDBJ databases">
        <authorList>
            <person name="Varghese N."/>
        </authorList>
    </citation>
    <scope>NUCLEOTIDE SEQUENCE [LARGE SCALE GENOMIC DNA]</scope>
    <source>
        <strain evidence="12">DSM 21843</strain>
    </source>
</reference>
<dbReference type="PANTHER" id="PTHR43711:SF1">
    <property type="entry name" value="HISTIDINE KINASE 1"/>
    <property type="match status" value="1"/>
</dbReference>